<evidence type="ECO:0000313" key="2">
    <source>
        <dbReference type="EMBL" id="CAH3041384.1"/>
    </source>
</evidence>
<feature type="chain" id="PRO_5047397074" description="Translocon-associated protein subunit beta" evidence="1">
    <location>
        <begin position="21"/>
        <end position="163"/>
    </location>
</feature>
<feature type="non-terminal residue" evidence="2">
    <location>
        <position position="1"/>
    </location>
</feature>
<evidence type="ECO:0000313" key="3">
    <source>
        <dbReference type="Proteomes" id="UP001159405"/>
    </source>
</evidence>
<evidence type="ECO:0008006" key="4">
    <source>
        <dbReference type="Google" id="ProtNLM"/>
    </source>
</evidence>
<evidence type="ECO:0000256" key="1">
    <source>
        <dbReference type="SAM" id="SignalP"/>
    </source>
</evidence>
<keyword evidence="1" id="KW-0732">Signal</keyword>
<reference evidence="2 3" key="1">
    <citation type="submission" date="2022-05" db="EMBL/GenBank/DDBJ databases">
        <authorList>
            <consortium name="Genoscope - CEA"/>
            <person name="William W."/>
        </authorList>
    </citation>
    <scope>NUCLEOTIDE SEQUENCE [LARGE SCALE GENOMIC DNA]</scope>
</reference>
<dbReference type="PANTHER" id="PTHR12861:SF3">
    <property type="entry name" value="TRANSLOCON-ASSOCIATED PROTEIN SUBUNIT BETA"/>
    <property type="match status" value="1"/>
</dbReference>
<gene>
    <name evidence="2" type="ORF">PLOB_00048220</name>
</gene>
<comment type="caution">
    <text evidence="2">The sequence shown here is derived from an EMBL/GenBank/DDBJ whole genome shotgun (WGS) entry which is preliminary data.</text>
</comment>
<sequence>FCFQVLLCFLIGAFIGFSLSAEGDSSARLLVSKNILNQYVVEGKELTVHYNIFNVGSGPATSVSLADNSFPADEFKVLHGLLSVKWKVIAPGANVSHTLILEPKKSGVFNFTSAQVSYKASEDATDPQTVYSTMPGEGGIMPQQEYDRKHSPHLLGNRKFGRF</sequence>
<feature type="signal peptide" evidence="1">
    <location>
        <begin position="1"/>
        <end position="20"/>
    </location>
</feature>
<dbReference type="PANTHER" id="PTHR12861">
    <property type="entry name" value="TRANSLOCON-ASSOCIATED PROTEIN, BETA SUBUNIT PRECURSOR TRAP-BETA SIGNAL SEQUENCE RECEPTOR BETA SUBUNIT"/>
    <property type="match status" value="1"/>
</dbReference>
<keyword evidence="3" id="KW-1185">Reference proteome</keyword>
<dbReference type="Pfam" id="PF05753">
    <property type="entry name" value="TRAP_beta"/>
    <property type="match status" value="1"/>
</dbReference>
<dbReference type="Proteomes" id="UP001159405">
    <property type="component" value="Unassembled WGS sequence"/>
</dbReference>
<organism evidence="2 3">
    <name type="scientific">Porites lobata</name>
    <dbReference type="NCBI Taxonomy" id="104759"/>
    <lineage>
        <taxon>Eukaryota</taxon>
        <taxon>Metazoa</taxon>
        <taxon>Cnidaria</taxon>
        <taxon>Anthozoa</taxon>
        <taxon>Hexacorallia</taxon>
        <taxon>Scleractinia</taxon>
        <taxon>Fungiina</taxon>
        <taxon>Poritidae</taxon>
        <taxon>Porites</taxon>
    </lineage>
</organism>
<name>A0ABN8N286_9CNID</name>
<protein>
    <recommendedName>
        <fullName evidence="4">Translocon-associated protein subunit beta</fullName>
    </recommendedName>
</protein>
<proteinExistence type="predicted"/>
<accession>A0ABN8N286</accession>
<dbReference type="EMBL" id="CALNXK010000009">
    <property type="protein sequence ID" value="CAH3041384.1"/>
    <property type="molecule type" value="Genomic_DNA"/>
</dbReference>